<evidence type="ECO:0000256" key="1">
    <source>
        <dbReference type="SAM" id="MobiDB-lite"/>
    </source>
</evidence>
<reference evidence="2" key="2">
    <citation type="journal article" date="2015" name="Data Brief">
        <title>Shoot transcriptome of the giant reed, Arundo donax.</title>
        <authorList>
            <person name="Barrero R.A."/>
            <person name="Guerrero F.D."/>
            <person name="Moolhuijzen P."/>
            <person name="Goolsby J.A."/>
            <person name="Tidwell J."/>
            <person name="Bellgard S.E."/>
            <person name="Bellgard M.I."/>
        </authorList>
    </citation>
    <scope>NUCLEOTIDE SEQUENCE</scope>
    <source>
        <tissue evidence="2">Shoot tissue taken approximately 20 cm above the soil surface</tissue>
    </source>
</reference>
<organism evidence="2">
    <name type="scientific">Arundo donax</name>
    <name type="common">Giant reed</name>
    <name type="synonym">Donax arundinaceus</name>
    <dbReference type="NCBI Taxonomy" id="35708"/>
    <lineage>
        <taxon>Eukaryota</taxon>
        <taxon>Viridiplantae</taxon>
        <taxon>Streptophyta</taxon>
        <taxon>Embryophyta</taxon>
        <taxon>Tracheophyta</taxon>
        <taxon>Spermatophyta</taxon>
        <taxon>Magnoliopsida</taxon>
        <taxon>Liliopsida</taxon>
        <taxon>Poales</taxon>
        <taxon>Poaceae</taxon>
        <taxon>PACMAD clade</taxon>
        <taxon>Arundinoideae</taxon>
        <taxon>Arundineae</taxon>
        <taxon>Arundo</taxon>
    </lineage>
</organism>
<feature type="compositionally biased region" description="Basic residues" evidence="1">
    <location>
        <begin position="1"/>
        <end position="12"/>
    </location>
</feature>
<protein>
    <submittedName>
        <fullName evidence="2">Uncharacterized protein</fullName>
    </submittedName>
</protein>
<dbReference type="AlphaFoldDB" id="A0A0A9EPJ6"/>
<feature type="compositionally biased region" description="Polar residues" evidence="1">
    <location>
        <begin position="29"/>
        <end position="39"/>
    </location>
</feature>
<feature type="region of interest" description="Disordered" evidence="1">
    <location>
        <begin position="1"/>
        <end position="39"/>
    </location>
</feature>
<evidence type="ECO:0000313" key="2">
    <source>
        <dbReference type="EMBL" id="JAE02630.1"/>
    </source>
</evidence>
<sequence>MLPRTTSRRGHHTASASEEEQWSPGSLMETPSSECLSTV</sequence>
<name>A0A0A9EPJ6_ARUDO</name>
<accession>A0A0A9EPJ6</accession>
<dbReference type="EMBL" id="GBRH01195266">
    <property type="protein sequence ID" value="JAE02630.1"/>
    <property type="molecule type" value="Transcribed_RNA"/>
</dbReference>
<reference evidence="2" key="1">
    <citation type="submission" date="2014-09" db="EMBL/GenBank/DDBJ databases">
        <authorList>
            <person name="Magalhaes I.L.F."/>
            <person name="Oliveira U."/>
            <person name="Santos F.R."/>
            <person name="Vidigal T.H.D.A."/>
            <person name="Brescovit A.D."/>
            <person name="Santos A.J."/>
        </authorList>
    </citation>
    <scope>NUCLEOTIDE SEQUENCE</scope>
    <source>
        <tissue evidence="2">Shoot tissue taken approximately 20 cm above the soil surface</tissue>
    </source>
</reference>
<proteinExistence type="predicted"/>